<feature type="region of interest" description="Disordered" evidence="1">
    <location>
        <begin position="57"/>
        <end position="120"/>
    </location>
</feature>
<dbReference type="KEGG" id="cdq:BOQ54_11050"/>
<dbReference type="Proteomes" id="UP000182703">
    <property type="component" value="Chromosome"/>
</dbReference>
<evidence type="ECO:0000313" key="2">
    <source>
        <dbReference type="EMBL" id="APF37799.1"/>
    </source>
</evidence>
<feature type="compositionally biased region" description="Low complexity" evidence="1">
    <location>
        <begin position="78"/>
        <end position="92"/>
    </location>
</feature>
<accession>A0AAC9JQI7</accession>
<gene>
    <name evidence="2" type="ORF">BOQ54_11050</name>
</gene>
<dbReference type="EMBL" id="CP018095">
    <property type="protein sequence ID" value="APF37799.1"/>
    <property type="molecule type" value="Genomic_DNA"/>
</dbReference>
<proteinExistence type="predicted"/>
<name>A0AAC9JQI7_9HYPH</name>
<reference evidence="2 3" key="1">
    <citation type="submission" date="2016-11" db="EMBL/GenBank/DDBJ databases">
        <title>Complete genome sequence of the aerobically denitrifying bacterium Chelatococcus daeguensis TAD1.</title>
        <authorList>
            <person name="Yang Y."/>
            <person name="Huang S."/>
            <person name="Lin E."/>
        </authorList>
    </citation>
    <scope>NUCLEOTIDE SEQUENCE [LARGE SCALE GENOMIC DNA]</scope>
    <source>
        <strain evidence="2 3">TAD1</strain>
    </source>
</reference>
<dbReference type="AlphaFoldDB" id="A0AAC9JQI7"/>
<evidence type="ECO:0000313" key="3">
    <source>
        <dbReference type="Proteomes" id="UP000182703"/>
    </source>
</evidence>
<evidence type="ECO:0000256" key="1">
    <source>
        <dbReference type="SAM" id="MobiDB-lite"/>
    </source>
</evidence>
<organism evidence="2 3">
    <name type="scientific">Chelatococcus daeguensis</name>
    <dbReference type="NCBI Taxonomy" id="444444"/>
    <lineage>
        <taxon>Bacteria</taxon>
        <taxon>Pseudomonadati</taxon>
        <taxon>Pseudomonadota</taxon>
        <taxon>Alphaproteobacteria</taxon>
        <taxon>Hyphomicrobiales</taxon>
        <taxon>Chelatococcaceae</taxon>
        <taxon>Chelatococcus</taxon>
    </lineage>
</organism>
<protein>
    <submittedName>
        <fullName evidence="2">Uncharacterized protein</fullName>
    </submittedName>
</protein>
<sequence>MKERSHAPLTLLALLAGILFLALQGGRPLVPPSPDIVVTAQAVATGGNLSPAALHDVLTPRGGSSQPFAGPSDPPAPLTLHATAAAAPEAAPRCTFGQPAAWPARSHAPCARPQTGPPAA</sequence>
<keyword evidence="3" id="KW-1185">Reference proteome</keyword>
<dbReference type="RefSeq" id="WP_063185247.1">
    <property type="nucleotide sequence ID" value="NZ_CP018095.1"/>
</dbReference>